<evidence type="ECO:0000259" key="7">
    <source>
        <dbReference type="Pfam" id="PF00933"/>
    </source>
</evidence>
<evidence type="ECO:0000256" key="4">
    <source>
        <dbReference type="ARBA" id="ARBA00022801"/>
    </source>
</evidence>
<dbReference type="AlphaFoldDB" id="A0A841PRV3"/>
<keyword evidence="6" id="KW-0732">Signal</keyword>
<dbReference type="GO" id="GO:0005975">
    <property type="term" value="P:carbohydrate metabolic process"/>
    <property type="evidence" value="ECO:0007669"/>
    <property type="project" value="InterPro"/>
</dbReference>
<dbReference type="Gene3D" id="3.20.20.300">
    <property type="entry name" value="Glycoside hydrolase, family 3, N-terminal domain"/>
    <property type="match status" value="1"/>
</dbReference>
<comment type="similarity">
    <text evidence="2">Belongs to the glycosyl hydrolase 3 family.</text>
</comment>
<evidence type="ECO:0000256" key="1">
    <source>
        <dbReference type="ARBA" id="ARBA00001231"/>
    </source>
</evidence>
<accession>A0A841PRV3</accession>
<evidence type="ECO:0000313" key="9">
    <source>
        <dbReference type="EMBL" id="MBB6450534.1"/>
    </source>
</evidence>
<dbReference type="InterPro" id="IPR008964">
    <property type="entry name" value="Invasin/intimin_cell_adhesion"/>
</dbReference>
<feature type="domain" description="Glycoside hydrolase family 3 N-terminal" evidence="7">
    <location>
        <begin position="140"/>
        <end position="470"/>
    </location>
</feature>
<evidence type="ECO:0000259" key="8">
    <source>
        <dbReference type="Pfam" id="PF01915"/>
    </source>
</evidence>
<dbReference type="InterPro" id="IPR001764">
    <property type="entry name" value="Glyco_hydro_3_N"/>
</dbReference>
<dbReference type="GO" id="GO:0009254">
    <property type="term" value="P:peptidoglycan turnover"/>
    <property type="evidence" value="ECO:0007669"/>
    <property type="project" value="TreeGrafter"/>
</dbReference>
<sequence>MRQPVKKSTFFLLLGVLSFSPHSHSQAEGSVQDFILYENIEQADVQPGESTTLQGMNIYEDGHFTFVDEDIMWSSTNEDVARVDQDGHITWTGRPGKTYIEASNGNHEDRIVLQNGERTKIIKQTDDRHKLIDNAIAGMTIEEMVGQMLMPDFRTWGKENVTEMPPGIEQLIKNYHLGGVIFFGENIKTPAQATELIADYQAASEKYAMLTTIDQEGGLVNRLQAGTSMPGNMALGAGNDLGMSSKVGRVIGAELESLGFNMNMAPSMDVNNNPDNPVIGIRSFGEDPSLVANHGVAFMEGMQESGVAVTAKHFPGHGDTDIDSHVGSPKISHDRNRLYNVELYPFQSVMDHDVDAIMTAHVTLPEIDSSTFEGTESLIPATLSDKVITGLMREEMGYDGVIFTDSLKMNAISSHHPPVDAAIHAVQAGSDIVLMPVDVEEVAEGMINAVHQDVISEERMKESVARILELKLKRGIVKEEHPLPSEEKVAQAEDTLASEEHLEIERQAAKQGITVVKNENQTLPLNLREDELVVVIGNELIDGLSSAITAHHPNVETMALPENGQLNGIQWEKICQASHVIVGTYTSDYESRQSNHPQMEIVRRIQADIEGPLITVGIRNPYDIMAYANTDVYLAQYGFARANFEATASILFGEIDSVGRLPVTIPSLEGGVLYKEGHGLSNRE</sequence>
<keyword evidence="4 9" id="KW-0378">Hydrolase</keyword>
<protein>
    <recommendedName>
        <fullName evidence="3">beta-N-acetylhexosaminidase</fullName>
        <ecNumber evidence="3">3.2.1.52</ecNumber>
    </recommendedName>
</protein>
<dbReference type="Gene3D" id="2.60.40.1080">
    <property type="match status" value="1"/>
</dbReference>
<feature type="signal peptide" evidence="6">
    <location>
        <begin position="1"/>
        <end position="27"/>
    </location>
</feature>
<dbReference type="SUPFAM" id="SSF52279">
    <property type="entry name" value="Beta-D-glucan exohydrolase, C-terminal domain"/>
    <property type="match status" value="1"/>
</dbReference>
<evidence type="ECO:0000313" key="10">
    <source>
        <dbReference type="Proteomes" id="UP000568839"/>
    </source>
</evidence>
<dbReference type="EC" id="3.2.1.52" evidence="3"/>
<evidence type="ECO:0000256" key="3">
    <source>
        <dbReference type="ARBA" id="ARBA00012663"/>
    </source>
</evidence>
<keyword evidence="5 9" id="KW-0326">Glycosidase</keyword>
<dbReference type="InterPro" id="IPR036962">
    <property type="entry name" value="Glyco_hydro_3_N_sf"/>
</dbReference>
<dbReference type="Proteomes" id="UP000568839">
    <property type="component" value="Unassembled WGS sequence"/>
</dbReference>
<feature type="chain" id="PRO_5032407308" description="beta-N-acetylhexosaminidase" evidence="6">
    <location>
        <begin position="28"/>
        <end position="684"/>
    </location>
</feature>
<dbReference type="RefSeq" id="WP_184404594.1">
    <property type="nucleotide sequence ID" value="NZ_JACHHJ010000003.1"/>
</dbReference>
<dbReference type="PANTHER" id="PTHR30480:SF13">
    <property type="entry name" value="BETA-HEXOSAMINIDASE"/>
    <property type="match status" value="1"/>
</dbReference>
<dbReference type="Pfam" id="PF00933">
    <property type="entry name" value="Glyco_hydro_3"/>
    <property type="match status" value="1"/>
</dbReference>
<dbReference type="Gene3D" id="3.40.50.1700">
    <property type="entry name" value="Glycoside hydrolase family 3 C-terminal domain"/>
    <property type="match status" value="1"/>
</dbReference>
<reference evidence="9 10" key="1">
    <citation type="submission" date="2020-08" db="EMBL/GenBank/DDBJ databases">
        <title>Genomic Encyclopedia of Type Strains, Phase IV (KMG-IV): sequencing the most valuable type-strain genomes for metagenomic binning, comparative biology and taxonomic classification.</title>
        <authorList>
            <person name="Goeker M."/>
        </authorList>
    </citation>
    <scope>NUCLEOTIDE SEQUENCE [LARGE SCALE GENOMIC DNA]</scope>
    <source>
        <strain evidence="9 10">DSM 21769</strain>
    </source>
</reference>
<evidence type="ECO:0000256" key="6">
    <source>
        <dbReference type="SAM" id="SignalP"/>
    </source>
</evidence>
<proteinExistence type="inferred from homology"/>
<evidence type="ECO:0000256" key="5">
    <source>
        <dbReference type="ARBA" id="ARBA00023295"/>
    </source>
</evidence>
<dbReference type="GO" id="GO:0004563">
    <property type="term" value="F:beta-N-acetylhexosaminidase activity"/>
    <property type="evidence" value="ECO:0007669"/>
    <property type="project" value="UniProtKB-EC"/>
</dbReference>
<keyword evidence="10" id="KW-1185">Reference proteome</keyword>
<dbReference type="SUPFAM" id="SSF51445">
    <property type="entry name" value="(Trans)glycosidases"/>
    <property type="match status" value="1"/>
</dbReference>
<comment type="caution">
    <text evidence="9">The sequence shown here is derived from an EMBL/GenBank/DDBJ whole genome shotgun (WGS) entry which is preliminary data.</text>
</comment>
<dbReference type="Pfam" id="PF01915">
    <property type="entry name" value="Glyco_hydro_3_C"/>
    <property type="match status" value="1"/>
</dbReference>
<dbReference type="InterPro" id="IPR002772">
    <property type="entry name" value="Glyco_hydro_3_C"/>
</dbReference>
<dbReference type="InterPro" id="IPR017853">
    <property type="entry name" value="GH"/>
</dbReference>
<dbReference type="EMBL" id="JACHHJ010000003">
    <property type="protein sequence ID" value="MBB6450534.1"/>
    <property type="molecule type" value="Genomic_DNA"/>
</dbReference>
<dbReference type="PANTHER" id="PTHR30480">
    <property type="entry name" value="BETA-HEXOSAMINIDASE-RELATED"/>
    <property type="match status" value="1"/>
</dbReference>
<evidence type="ECO:0000256" key="2">
    <source>
        <dbReference type="ARBA" id="ARBA00005336"/>
    </source>
</evidence>
<dbReference type="SUPFAM" id="SSF49373">
    <property type="entry name" value="Invasin/intimin cell-adhesion fragments"/>
    <property type="match status" value="1"/>
</dbReference>
<name>A0A841PRV3_9BACL</name>
<comment type="catalytic activity">
    <reaction evidence="1">
        <text>Hydrolysis of terminal non-reducing N-acetyl-D-hexosamine residues in N-acetyl-beta-D-hexosaminides.</text>
        <dbReference type="EC" id="3.2.1.52"/>
    </reaction>
</comment>
<organism evidence="9 10">
    <name type="scientific">Geomicrobium halophilum</name>
    <dbReference type="NCBI Taxonomy" id="549000"/>
    <lineage>
        <taxon>Bacteria</taxon>
        <taxon>Bacillati</taxon>
        <taxon>Bacillota</taxon>
        <taxon>Bacilli</taxon>
        <taxon>Bacillales</taxon>
        <taxon>Geomicrobium</taxon>
    </lineage>
</organism>
<dbReference type="InterPro" id="IPR036881">
    <property type="entry name" value="Glyco_hydro_3_C_sf"/>
</dbReference>
<feature type="domain" description="Glycoside hydrolase family 3 C-terminal" evidence="8">
    <location>
        <begin position="513"/>
        <end position="681"/>
    </location>
</feature>
<dbReference type="InterPro" id="IPR050226">
    <property type="entry name" value="NagZ_Beta-hexosaminidase"/>
</dbReference>
<gene>
    <name evidence="9" type="ORF">HNR44_002517</name>
</gene>